<keyword evidence="3" id="KW-1185">Reference proteome</keyword>
<feature type="compositionally biased region" description="Basic and acidic residues" evidence="1">
    <location>
        <begin position="60"/>
        <end position="71"/>
    </location>
</feature>
<dbReference type="GeneID" id="33559700"/>
<name>A0A1Y1UQ78_9TREE</name>
<evidence type="ECO:0000313" key="3">
    <source>
        <dbReference type="Proteomes" id="UP000193218"/>
    </source>
</evidence>
<comment type="caution">
    <text evidence="2">The sequence shown here is derived from an EMBL/GenBank/DDBJ whole genome shotgun (WGS) entry which is preliminary data.</text>
</comment>
<dbReference type="InParanoid" id="A0A1Y1UQ78"/>
<protein>
    <submittedName>
        <fullName evidence="2">Uncharacterized protein</fullName>
    </submittedName>
</protein>
<dbReference type="OrthoDB" id="88410at2759"/>
<evidence type="ECO:0000313" key="2">
    <source>
        <dbReference type="EMBL" id="ORX40218.1"/>
    </source>
</evidence>
<dbReference type="Proteomes" id="UP000193218">
    <property type="component" value="Unassembled WGS sequence"/>
</dbReference>
<organism evidence="2 3">
    <name type="scientific">Kockovaella imperatae</name>
    <dbReference type="NCBI Taxonomy" id="4999"/>
    <lineage>
        <taxon>Eukaryota</taxon>
        <taxon>Fungi</taxon>
        <taxon>Dikarya</taxon>
        <taxon>Basidiomycota</taxon>
        <taxon>Agaricomycotina</taxon>
        <taxon>Tremellomycetes</taxon>
        <taxon>Tremellales</taxon>
        <taxon>Cuniculitremaceae</taxon>
        <taxon>Kockovaella</taxon>
    </lineage>
</organism>
<gene>
    <name evidence="2" type="ORF">BD324DRAFT_648814</name>
</gene>
<dbReference type="AlphaFoldDB" id="A0A1Y1UQ78"/>
<dbReference type="RefSeq" id="XP_021874003.1">
    <property type="nucleotide sequence ID" value="XM_022017891.1"/>
</dbReference>
<reference evidence="2 3" key="1">
    <citation type="submission" date="2017-03" db="EMBL/GenBank/DDBJ databases">
        <title>Widespread Adenine N6-methylation of Active Genes in Fungi.</title>
        <authorList>
            <consortium name="DOE Joint Genome Institute"/>
            <person name="Mondo S.J."/>
            <person name="Dannebaum R.O."/>
            <person name="Kuo R.C."/>
            <person name="Louie K.B."/>
            <person name="Bewick A.J."/>
            <person name="Labutti K."/>
            <person name="Haridas S."/>
            <person name="Kuo A."/>
            <person name="Salamov A."/>
            <person name="Ahrendt S.R."/>
            <person name="Lau R."/>
            <person name="Bowen B.P."/>
            <person name="Lipzen A."/>
            <person name="Sullivan W."/>
            <person name="Andreopoulos W.B."/>
            <person name="Clum A."/>
            <person name="Lindquist E."/>
            <person name="Daum C."/>
            <person name="Northen T.R."/>
            <person name="Ramamoorthy G."/>
            <person name="Schmitz R.J."/>
            <person name="Gryganskyi A."/>
            <person name="Culley D."/>
            <person name="Magnuson J."/>
            <person name="James T.Y."/>
            <person name="O'Malley M.A."/>
            <person name="Stajich J.E."/>
            <person name="Spatafora J.W."/>
            <person name="Visel A."/>
            <person name="Grigoriev I.V."/>
        </authorList>
    </citation>
    <scope>NUCLEOTIDE SEQUENCE [LARGE SCALE GENOMIC DNA]</scope>
    <source>
        <strain evidence="2 3">NRRL Y-17943</strain>
    </source>
</reference>
<evidence type="ECO:0000256" key="1">
    <source>
        <dbReference type="SAM" id="MobiDB-lite"/>
    </source>
</evidence>
<accession>A0A1Y1UQ78</accession>
<dbReference type="EMBL" id="NBSH01000002">
    <property type="protein sequence ID" value="ORX40218.1"/>
    <property type="molecule type" value="Genomic_DNA"/>
</dbReference>
<sequence>MAEGELKAGSSRSGNHIEMALADVPESARCTCVHEPVPGKPGMYQVHVDGEDAGTSEGGQGREERSEKEVGDGNTARTEIQYDV</sequence>
<proteinExistence type="predicted"/>
<feature type="region of interest" description="Disordered" evidence="1">
    <location>
        <begin position="37"/>
        <end position="84"/>
    </location>
</feature>